<comment type="caution">
    <text evidence="1">The sequence shown here is derived from an EMBL/GenBank/DDBJ whole genome shotgun (WGS) entry which is preliminary data.</text>
</comment>
<protein>
    <submittedName>
        <fullName evidence="1">Uncharacterized protein</fullName>
    </submittedName>
</protein>
<reference evidence="1 2" key="1">
    <citation type="submission" date="2018-10" db="EMBL/GenBank/DDBJ databases">
        <title>Draft genome sequence of the microsporidian Tubulinosema ratisbonensis.</title>
        <authorList>
            <person name="Polonais V."/>
            <person name="Peyretaillade E."/>
            <person name="Niehus S."/>
            <person name="Wawrzyniak I."/>
            <person name="Franchet A."/>
            <person name="Gaspin C."/>
            <person name="Reichstadt M."/>
            <person name="Belser C."/>
            <person name="Labadie K."/>
            <person name="Delbac F."/>
            <person name="Ferrandon D."/>
        </authorList>
    </citation>
    <scope>NUCLEOTIDE SEQUENCE [LARGE SCALE GENOMIC DNA]</scope>
    <source>
        <strain evidence="1 2">Franzen</strain>
    </source>
</reference>
<dbReference type="AlphaFoldDB" id="A0A437APQ7"/>
<keyword evidence="2" id="KW-1185">Reference proteome</keyword>
<dbReference type="EMBL" id="RCSS01000105">
    <property type="protein sequence ID" value="RVD93003.1"/>
    <property type="molecule type" value="Genomic_DNA"/>
</dbReference>
<dbReference type="OrthoDB" id="10291272at2759"/>
<proteinExistence type="predicted"/>
<dbReference type="VEuPathDB" id="MicrosporidiaDB:TUBRATIS_004730"/>
<gene>
    <name evidence="1" type="ORF">TUBRATIS_004730</name>
</gene>
<name>A0A437APQ7_9MICR</name>
<dbReference type="Proteomes" id="UP000282876">
    <property type="component" value="Unassembled WGS sequence"/>
</dbReference>
<accession>A0A437APQ7</accession>
<sequence>MINKKFYKNLMNIFKNELIKCYNETPRLGKNINKVFLQIDKNKYNNPLLLITIPTLKGLSIFTKSCDTLINQVSVPFIDKIENLTDCLNYKWLEKFSTFFKNNPKETNFFQNVKESSFLKNELEKSISFIEKEFVPSLLCCITNIKKCKMNLREDHLQKLYNLKENLLNEVNRHNPVLSKVTCVDYRNIETNLKDNFLITECETQFCVSFYKSNSTRICKRYFNHKLILKFELEKENLNLEELFFESM</sequence>
<evidence type="ECO:0000313" key="2">
    <source>
        <dbReference type="Proteomes" id="UP000282876"/>
    </source>
</evidence>
<evidence type="ECO:0000313" key="1">
    <source>
        <dbReference type="EMBL" id="RVD93003.1"/>
    </source>
</evidence>
<organism evidence="1 2">
    <name type="scientific">Tubulinosema ratisbonensis</name>
    <dbReference type="NCBI Taxonomy" id="291195"/>
    <lineage>
        <taxon>Eukaryota</taxon>
        <taxon>Fungi</taxon>
        <taxon>Fungi incertae sedis</taxon>
        <taxon>Microsporidia</taxon>
        <taxon>Tubulinosematoidea</taxon>
        <taxon>Tubulinosematidae</taxon>
        <taxon>Tubulinosema</taxon>
    </lineage>
</organism>